<gene>
    <name evidence="10" type="ORF">H9624_04525</name>
</gene>
<dbReference type="Gene3D" id="1.20.1560.10">
    <property type="entry name" value="ABC transporter type 1, transmembrane domain"/>
    <property type="match status" value="1"/>
</dbReference>
<evidence type="ECO:0000256" key="3">
    <source>
        <dbReference type="ARBA" id="ARBA00022741"/>
    </source>
</evidence>
<keyword evidence="11" id="KW-1185">Reference proteome</keyword>
<dbReference type="InterPro" id="IPR036640">
    <property type="entry name" value="ABC1_TM_sf"/>
</dbReference>
<protein>
    <submittedName>
        <fullName evidence="10">ABC transporter ATP-binding protein</fullName>
    </submittedName>
</protein>
<name>A0ABR8Z0M7_9MICO</name>
<dbReference type="InterPro" id="IPR039421">
    <property type="entry name" value="Type_1_exporter"/>
</dbReference>
<reference evidence="10 11" key="1">
    <citation type="submission" date="2020-08" db="EMBL/GenBank/DDBJ databases">
        <title>A Genomic Blueprint of the Chicken Gut Microbiome.</title>
        <authorList>
            <person name="Gilroy R."/>
            <person name="Ravi A."/>
            <person name="Getino M."/>
            <person name="Pursley I."/>
            <person name="Horton D.L."/>
            <person name="Alikhan N.-F."/>
            <person name="Baker D."/>
            <person name="Gharbi K."/>
            <person name="Hall N."/>
            <person name="Watson M."/>
            <person name="Adriaenssens E.M."/>
            <person name="Foster-Nyarko E."/>
            <person name="Jarju S."/>
            <person name="Secka A."/>
            <person name="Antonio M."/>
            <person name="Oren A."/>
            <person name="Chaudhuri R."/>
            <person name="La Ragione R.M."/>
            <person name="Hildebrand F."/>
            <person name="Pallen M.J."/>
        </authorList>
    </citation>
    <scope>NUCLEOTIDE SEQUENCE [LARGE SCALE GENOMIC DNA]</scope>
    <source>
        <strain evidence="10 11">Sa1BUA1</strain>
    </source>
</reference>
<keyword evidence="3" id="KW-0547">Nucleotide-binding</keyword>
<dbReference type="InterPro" id="IPR027417">
    <property type="entry name" value="P-loop_NTPase"/>
</dbReference>
<dbReference type="PROSITE" id="PS00211">
    <property type="entry name" value="ABC_TRANSPORTER_1"/>
    <property type="match status" value="1"/>
</dbReference>
<feature type="domain" description="ABC transmembrane type-1" evidence="9">
    <location>
        <begin position="47"/>
        <end position="335"/>
    </location>
</feature>
<dbReference type="SUPFAM" id="SSF52540">
    <property type="entry name" value="P-loop containing nucleoside triphosphate hydrolases"/>
    <property type="match status" value="1"/>
</dbReference>
<dbReference type="InterPro" id="IPR003439">
    <property type="entry name" value="ABC_transporter-like_ATP-bd"/>
</dbReference>
<dbReference type="PANTHER" id="PTHR24221:SF646">
    <property type="entry name" value="HAEMOLYSIN SECRETION ATP-BINDING PROTEIN"/>
    <property type="match status" value="1"/>
</dbReference>
<organism evidence="10 11">
    <name type="scientific">Oceanitalea stevensii</name>
    <dbReference type="NCBI Taxonomy" id="2763072"/>
    <lineage>
        <taxon>Bacteria</taxon>
        <taxon>Bacillati</taxon>
        <taxon>Actinomycetota</taxon>
        <taxon>Actinomycetes</taxon>
        <taxon>Micrococcales</taxon>
        <taxon>Bogoriellaceae</taxon>
        <taxon>Georgenia</taxon>
    </lineage>
</organism>
<dbReference type="PANTHER" id="PTHR24221">
    <property type="entry name" value="ATP-BINDING CASSETTE SUB-FAMILY B"/>
    <property type="match status" value="1"/>
</dbReference>
<keyword evidence="6 7" id="KW-0472">Membrane</keyword>
<dbReference type="PROSITE" id="PS50893">
    <property type="entry name" value="ABC_TRANSPORTER_2"/>
    <property type="match status" value="1"/>
</dbReference>
<dbReference type="GO" id="GO:0005524">
    <property type="term" value="F:ATP binding"/>
    <property type="evidence" value="ECO:0007669"/>
    <property type="project" value="UniProtKB-KW"/>
</dbReference>
<dbReference type="SMART" id="SM00382">
    <property type="entry name" value="AAA"/>
    <property type="match status" value="1"/>
</dbReference>
<dbReference type="RefSeq" id="WP_251838688.1">
    <property type="nucleotide sequence ID" value="NZ_JACSPO010000001.1"/>
</dbReference>
<dbReference type="InterPro" id="IPR003593">
    <property type="entry name" value="AAA+_ATPase"/>
</dbReference>
<keyword evidence="2 7" id="KW-0812">Transmembrane</keyword>
<proteinExistence type="predicted"/>
<dbReference type="Gene3D" id="3.40.50.300">
    <property type="entry name" value="P-loop containing nucleotide triphosphate hydrolases"/>
    <property type="match status" value="1"/>
</dbReference>
<evidence type="ECO:0000259" key="8">
    <source>
        <dbReference type="PROSITE" id="PS50893"/>
    </source>
</evidence>
<sequence>MTEESEPLDPLDLQIESRNQRRSAGRLWQLVRRSTRLVWGSGRLLFVGLLVVQVIAALVLAGQVLVVESFLSAVLELGPGGGVPTVLVAATLGLAGLMAAAALLDSVRGSMSRFLGESVARRTYQDVLDAATAVSLRHFESASFYDRLQRVEASATSRPFQVTQALLGIVGGLAATVGVGAVLAGIHPVLLPLLLLGGLPMILTNRRESRREFQFMVAQTPRQRQRYYLSYLLTTRDEAKEVRAFDLGGPFRSRFDELYARYLADLARHLRRRLALSTVGNLGSAAVLTGTLLVLVTLIGRGAVSVAQAGAAIVAIRMLQGQVQALLRGMQSIFEAGLFLSDVDQFMDLAATARDEEEGDPAPPTFGEITVEDVRFSYPGSATEALRGVDLRIRRGQVVALVGENGSGKTTLAKILAGLYDPSAGAVRWDGRDTRAYSRVSVRDRVAVIFQDFVRYAFTARENIAFGRATADPDGGRVDEAARRAGAADFLEALPAGYDTILSRMFKGGRDLSGGQWQRVAIARAFYRDAQLMILDEPTAALDPRAESALYDSLRSVLAGRTAVFISHRFSSVRAADVIYVLDQGQVVEAGSHDELMAREGMYAELFRLQAAAYLGDPGVPQAR</sequence>
<feature type="transmembrane region" description="Helical" evidence="7">
    <location>
        <begin position="165"/>
        <end position="183"/>
    </location>
</feature>
<evidence type="ECO:0000313" key="11">
    <source>
        <dbReference type="Proteomes" id="UP000661894"/>
    </source>
</evidence>
<dbReference type="InterPro" id="IPR017871">
    <property type="entry name" value="ABC_transporter-like_CS"/>
</dbReference>
<accession>A0ABR8Z0M7</accession>
<evidence type="ECO:0000256" key="2">
    <source>
        <dbReference type="ARBA" id="ARBA00022692"/>
    </source>
</evidence>
<evidence type="ECO:0000256" key="4">
    <source>
        <dbReference type="ARBA" id="ARBA00022840"/>
    </source>
</evidence>
<feature type="domain" description="ABC transporter" evidence="8">
    <location>
        <begin position="369"/>
        <end position="609"/>
    </location>
</feature>
<evidence type="ECO:0000313" key="10">
    <source>
        <dbReference type="EMBL" id="MBD8061588.1"/>
    </source>
</evidence>
<evidence type="ECO:0000259" key="9">
    <source>
        <dbReference type="PROSITE" id="PS50929"/>
    </source>
</evidence>
<feature type="transmembrane region" description="Helical" evidence="7">
    <location>
        <begin position="44"/>
        <end position="66"/>
    </location>
</feature>
<dbReference type="Proteomes" id="UP000661894">
    <property type="component" value="Unassembled WGS sequence"/>
</dbReference>
<evidence type="ECO:0000256" key="5">
    <source>
        <dbReference type="ARBA" id="ARBA00022989"/>
    </source>
</evidence>
<dbReference type="Pfam" id="PF00005">
    <property type="entry name" value="ABC_tran"/>
    <property type="match status" value="1"/>
</dbReference>
<keyword evidence="5 7" id="KW-1133">Transmembrane helix</keyword>
<evidence type="ECO:0000256" key="7">
    <source>
        <dbReference type="SAM" id="Phobius"/>
    </source>
</evidence>
<comment type="caution">
    <text evidence="10">The sequence shown here is derived from an EMBL/GenBank/DDBJ whole genome shotgun (WGS) entry which is preliminary data.</text>
</comment>
<dbReference type="SUPFAM" id="SSF90123">
    <property type="entry name" value="ABC transporter transmembrane region"/>
    <property type="match status" value="1"/>
</dbReference>
<keyword evidence="4 10" id="KW-0067">ATP-binding</keyword>
<evidence type="ECO:0000256" key="6">
    <source>
        <dbReference type="ARBA" id="ARBA00023136"/>
    </source>
</evidence>
<feature type="transmembrane region" description="Helical" evidence="7">
    <location>
        <begin position="86"/>
        <end position="104"/>
    </location>
</feature>
<dbReference type="InterPro" id="IPR011527">
    <property type="entry name" value="ABC1_TM_dom"/>
</dbReference>
<evidence type="ECO:0000256" key="1">
    <source>
        <dbReference type="ARBA" id="ARBA00004651"/>
    </source>
</evidence>
<dbReference type="PROSITE" id="PS50929">
    <property type="entry name" value="ABC_TM1F"/>
    <property type="match status" value="1"/>
</dbReference>
<comment type="subcellular location">
    <subcellularLocation>
        <location evidence="1">Cell membrane</location>
        <topology evidence="1">Multi-pass membrane protein</topology>
    </subcellularLocation>
</comment>
<dbReference type="EMBL" id="JACSPO010000001">
    <property type="protein sequence ID" value="MBD8061588.1"/>
    <property type="molecule type" value="Genomic_DNA"/>
</dbReference>